<comment type="catalytic activity">
    <reaction evidence="2">
        <text>(7R,8S)-7,8-diammoniononanoate + CO2 + ATP = (4R,5S)-dethiobiotin + ADP + phosphate + 3 H(+)</text>
        <dbReference type="Rhea" id="RHEA:15805"/>
        <dbReference type="ChEBI" id="CHEBI:15378"/>
        <dbReference type="ChEBI" id="CHEBI:16526"/>
        <dbReference type="ChEBI" id="CHEBI:30616"/>
        <dbReference type="ChEBI" id="CHEBI:43474"/>
        <dbReference type="ChEBI" id="CHEBI:149469"/>
        <dbReference type="ChEBI" id="CHEBI:149473"/>
        <dbReference type="ChEBI" id="CHEBI:456216"/>
        <dbReference type="EC" id="6.3.3.3"/>
    </reaction>
</comment>
<comment type="pathway">
    <text evidence="2">Cofactor biosynthesis; biotin biosynthesis; biotin from 7,8-diaminononanoate: step 1/2.</text>
</comment>
<protein>
    <recommendedName>
        <fullName evidence="2">ATP-dependent dethiobiotin synthetase BioD</fullName>
        <ecNumber evidence="2">6.3.3.3</ecNumber>
    </recommendedName>
    <alternativeName>
        <fullName evidence="2">DTB synthetase</fullName>
        <shortName evidence="2">DTBS</shortName>
    </alternativeName>
    <alternativeName>
        <fullName evidence="2">Dethiobiotin synthase</fullName>
    </alternativeName>
</protein>
<dbReference type="PIRSF" id="PIRSF006755">
    <property type="entry name" value="DTB_synth"/>
    <property type="match status" value="1"/>
</dbReference>
<comment type="subcellular location">
    <subcellularLocation>
        <location evidence="2">Cytoplasm</location>
    </subcellularLocation>
</comment>
<dbReference type="Pfam" id="PF13500">
    <property type="entry name" value="AAA_26"/>
    <property type="match status" value="1"/>
</dbReference>
<feature type="binding site" evidence="2">
    <location>
        <begin position="177"/>
        <end position="178"/>
    </location>
    <ligand>
        <name>ATP</name>
        <dbReference type="ChEBI" id="CHEBI:30616"/>
    </ligand>
</feature>
<dbReference type="PANTHER" id="PTHR43210">
    <property type="entry name" value="DETHIOBIOTIN SYNTHETASE"/>
    <property type="match status" value="1"/>
</dbReference>
<feature type="binding site" evidence="2">
    <location>
        <position position="117"/>
    </location>
    <ligand>
        <name>Mg(2+)</name>
        <dbReference type="ChEBI" id="CHEBI:18420"/>
    </ligand>
</feature>
<dbReference type="NCBIfam" id="TIGR00347">
    <property type="entry name" value="bioD"/>
    <property type="match status" value="1"/>
</dbReference>
<keyword evidence="2" id="KW-0479">Metal-binding</keyword>
<sequence>MVIKFFVTGTDTNVGKTYISTALLRTFTGKGFSTFGIKPIASGCRNINGLLRNEDALALQEASSVKKRYELINPVAFEAPIAPHIAAKLKDLRLTTSVLVEKINKLLLISSDVFIVEGVGGWFVPLNDEESIADLVKLLNIPVVLVVGIKLGCLNHTILTVNAINQMKIPLIGWVANCIESQTIAIDENIQTLKTWIKAPCVGIVRYEENPQDHLSLQPVLNFFKKRSLFSSH</sequence>
<evidence type="ECO:0000313" key="3">
    <source>
        <dbReference type="EMBL" id="AKQ33691.1"/>
    </source>
</evidence>
<dbReference type="EMBL" id="CP011126">
    <property type="protein sequence ID" value="AKQ33691.1"/>
    <property type="molecule type" value="Genomic_DNA"/>
</dbReference>
<feature type="binding site" evidence="2">
    <location>
        <position position="55"/>
    </location>
    <ligand>
        <name>Mg(2+)</name>
        <dbReference type="ChEBI" id="CHEBI:18420"/>
    </ligand>
</feature>
<dbReference type="InterPro" id="IPR027417">
    <property type="entry name" value="P-loop_NTPase"/>
</dbReference>
<accession>A0ABM5UUQ4</accession>
<feature type="binding site" evidence="2">
    <location>
        <position position="17"/>
    </location>
    <ligand>
        <name>Mg(2+)</name>
        <dbReference type="ChEBI" id="CHEBI:18420"/>
    </ligand>
</feature>
<evidence type="ECO:0000256" key="2">
    <source>
        <dbReference type="HAMAP-Rule" id="MF_00336"/>
    </source>
</evidence>
<gene>
    <name evidence="2 3" type="primary">bioD</name>
    <name evidence="3" type="ORF">CleRT_09910</name>
</gene>
<feature type="binding site" evidence="2">
    <location>
        <begin position="13"/>
        <end position="18"/>
    </location>
    <ligand>
        <name>ATP</name>
        <dbReference type="ChEBI" id="CHEBI:30616"/>
    </ligand>
</feature>
<dbReference type="Proteomes" id="UP000063965">
    <property type="component" value="Chromosome"/>
</dbReference>
<feature type="binding site" evidence="2">
    <location>
        <position position="55"/>
    </location>
    <ligand>
        <name>ATP</name>
        <dbReference type="ChEBI" id="CHEBI:30616"/>
    </ligand>
</feature>
<comment type="caution">
    <text evidence="2">Lacks conserved residue(s) required for the propagation of feature annotation.</text>
</comment>
<keyword evidence="2" id="KW-0460">Magnesium</keyword>
<dbReference type="EC" id="6.3.3.3" evidence="2"/>
<keyword evidence="2" id="KW-0547">Nucleotide-binding</keyword>
<name>A0ABM5UUQ4_9COXI</name>
<feature type="binding site" evidence="2">
    <location>
        <position position="42"/>
    </location>
    <ligand>
        <name>substrate</name>
    </ligand>
</feature>
<comment type="cofactor">
    <cofactor evidence="2">
        <name>Mg(2+)</name>
        <dbReference type="ChEBI" id="CHEBI:18420"/>
    </cofactor>
</comment>
<dbReference type="CDD" id="cd03109">
    <property type="entry name" value="DTBS"/>
    <property type="match status" value="1"/>
</dbReference>
<evidence type="ECO:0000256" key="1">
    <source>
        <dbReference type="ARBA" id="ARBA00022756"/>
    </source>
</evidence>
<keyword evidence="2" id="KW-0067">ATP-binding</keyword>
<keyword evidence="2" id="KW-0963">Cytoplasm</keyword>
<comment type="function">
    <text evidence="2">Catalyzes a mechanistically unusual reaction, the ATP-dependent insertion of CO2 between the N7 and N8 nitrogen atoms of 7,8-diaminopelargonic acid (DAPA, also called 7,8-diammoniononanoate) to form a ureido ring.</text>
</comment>
<feature type="active site" evidence="2">
    <location>
        <position position="38"/>
    </location>
</feature>
<organism evidence="3 4">
    <name type="scientific">Candidatus Coxiella mudrowiae</name>
    <dbReference type="NCBI Taxonomy" id="2054173"/>
    <lineage>
        <taxon>Bacteria</taxon>
        <taxon>Pseudomonadati</taxon>
        <taxon>Pseudomonadota</taxon>
        <taxon>Gammaproteobacteria</taxon>
        <taxon>Legionellales</taxon>
        <taxon>Coxiellaceae</taxon>
        <taxon>Coxiella</taxon>
    </lineage>
</organism>
<dbReference type="RefSeq" id="WP_235378880.1">
    <property type="nucleotide sequence ID" value="NZ_CP011126.1"/>
</dbReference>
<dbReference type="SUPFAM" id="SSF52540">
    <property type="entry name" value="P-loop containing nucleoside triphosphate hydrolases"/>
    <property type="match status" value="1"/>
</dbReference>
<keyword evidence="1 2" id="KW-0093">Biotin biosynthesis</keyword>
<dbReference type="Gene3D" id="3.40.50.300">
    <property type="entry name" value="P-loop containing nucleotide triphosphate hydrolases"/>
    <property type="match status" value="1"/>
</dbReference>
<dbReference type="PANTHER" id="PTHR43210:SF5">
    <property type="entry name" value="DETHIOBIOTIN SYNTHETASE"/>
    <property type="match status" value="1"/>
</dbReference>
<dbReference type="InterPro" id="IPR004472">
    <property type="entry name" value="DTB_synth_BioD"/>
</dbReference>
<feature type="binding site" evidence="2">
    <location>
        <position position="212"/>
    </location>
    <ligand>
        <name>ATP</name>
        <dbReference type="ChEBI" id="CHEBI:30616"/>
    </ligand>
</feature>
<dbReference type="HAMAP" id="MF_00336">
    <property type="entry name" value="BioD"/>
    <property type="match status" value="1"/>
</dbReference>
<feature type="binding site" evidence="2">
    <location>
        <begin position="117"/>
        <end position="120"/>
    </location>
    <ligand>
        <name>ATP</name>
        <dbReference type="ChEBI" id="CHEBI:30616"/>
    </ligand>
</feature>
<comment type="similarity">
    <text evidence="2">Belongs to the dethiobiotin synthetase family.</text>
</comment>
<proteinExistence type="inferred from homology"/>
<reference evidence="3 4" key="1">
    <citation type="journal article" date="2015" name="Genome Biol. Evol.">
        <title>Distinctive Genome Reduction Rates Revealed by Genomic Analyses of Two Coxiella-Like Endosymbionts in Ticks.</title>
        <authorList>
            <person name="Gottlieb Y."/>
            <person name="Lalzar I."/>
            <person name="Klasson L."/>
        </authorList>
    </citation>
    <scope>NUCLEOTIDE SEQUENCE [LARGE SCALE GENOMIC DNA]</scope>
    <source>
        <strain evidence="3 4">CRt</strain>
    </source>
</reference>
<keyword evidence="2" id="KW-0436">Ligase</keyword>
<keyword evidence="4" id="KW-1185">Reference proteome</keyword>
<comment type="subunit">
    <text evidence="2">Homodimer.</text>
</comment>
<evidence type="ECO:0000313" key="4">
    <source>
        <dbReference type="Proteomes" id="UP000063965"/>
    </source>
</evidence>